<dbReference type="OrthoDB" id="9788802at2"/>
<evidence type="ECO:0000313" key="2">
    <source>
        <dbReference type="EMBL" id="SDI39952.1"/>
    </source>
</evidence>
<proteinExistence type="predicted"/>
<organism evidence="2 3">
    <name type="scientific">Ferrimonas sediminum</name>
    <dbReference type="NCBI Taxonomy" id="718193"/>
    <lineage>
        <taxon>Bacteria</taxon>
        <taxon>Pseudomonadati</taxon>
        <taxon>Pseudomonadota</taxon>
        <taxon>Gammaproteobacteria</taxon>
        <taxon>Alteromonadales</taxon>
        <taxon>Ferrimonadaceae</taxon>
        <taxon>Ferrimonas</taxon>
    </lineage>
</organism>
<protein>
    <submittedName>
        <fullName evidence="2">MSHA biogenesis protein MshO</fullName>
    </submittedName>
</protein>
<dbReference type="Proteomes" id="UP000199527">
    <property type="component" value="Unassembled WGS sequence"/>
</dbReference>
<evidence type="ECO:0000256" key="1">
    <source>
        <dbReference type="SAM" id="Phobius"/>
    </source>
</evidence>
<dbReference type="NCBIfam" id="TIGR02532">
    <property type="entry name" value="IV_pilin_GFxxxE"/>
    <property type="match status" value="1"/>
</dbReference>
<dbReference type="EMBL" id="FNEM01000001">
    <property type="protein sequence ID" value="SDI39952.1"/>
    <property type="molecule type" value="Genomic_DNA"/>
</dbReference>
<name>A0A1G8K943_9GAMM</name>
<reference evidence="3" key="1">
    <citation type="submission" date="2016-10" db="EMBL/GenBank/DDBJ databases">
        <authorList>
            <person name="Varghese N."/>
            <person name="Submissions S."/>
        </authorList>
    </citation>
    <scope>NUCLEOTIDE SEQUENCE [LARGE SCALE GENOMIC DNA]</scope>
    <source>
        <strain evidence="3">DSM 23317</strain>
    </source>
</reference>
<keyword evidence="1" id="KW-0472">Membrane</keyword>
<feature type="transmembrane region" description="Helical" evidence="1">
    <location>
        <begin position="12"/>
        <end position="31"/>
    </location>
</feature>
<evidence type="ECO:0000313" key="3">
    <source>
        <dbReference type="Proteomes" id="UP000199527"/>
    </source>
</evidence>
<dbReference type="AlphaFoldDB" id="A0A1G8K943"/>
<sequence length="263" mass="28507">MRQRGFTLMELLVTMLILAIIAIGVTSFINFSTRIYVDSQQWGDAVAQQRYGMQRLSLEVRDALPGSVSVTTGATAHCLNFRPIVDSGHFLEAPLHNNPQQISIFAMDCCTAAGCQDCIPDDAGDQFGVAILDGYSVPNPLPRFPSSSCNGDNICTLNLDTAMTQGDFSVGKRFYLAGAPISYCLQNNGALVRSSGSEVSTMGEGYTNNLAACDLNARNNEQCPFIVQPPSLARNNVVKLQLWLTQAGQSTRFAQEVQLENVP</sequence>
<accession>A0A1G8K943</accession>
<dbReference type="Pfam" id="PF07963">
    <property type="entry name" value="N_methyl"/>
    <property type="match status" value="1"/>
</dbReference>
<keyword evidence="1" id="KW-1133">Transmembrane helix</keyword>
<gene>
    <name evidence="2" type="ORF">SAMN04488540_101293</name>
</gene>
<keyword evidence="1" id="KW-0812">Transmembrane</keyword>
<dbReference type="RefSeq" id="WP_090360824.1">
    <property type="nucleotide sequence ID" value="NZ_FNEM01000001.1"/>
</dbReference>
<keyword evidence="3" id="KW-1185">Reference proteome</keyword>
<dbReference type="InterPro" id="IPR012902">
    <property type="entry name" value="N_methyl_site"/>
</dbReference>